<keyword evidence="1" id="KW-1133">Transmembrane helix</keyword>
<evidence type="ECO:0000313" key="2">
    <source>
        <dbReference type="EMBL" id="CBE67294.1"/>
    </source>
</evidence>
<keyword evidence="1" id="KW-0472">Membrane</keyword>
<organism evidence="2 3">
    <name type="scientific">Methylomirabilis oxygeniifera</name>
    <dbReference type="NCBI Taxonomy" id="671143"/>
    <lineage>
        <taxon>Bacteria</taxon>
        <taxon>Candidatus Methylomirabilota</taxon>
        <taxon>Candidatus Methylomirabilia</taxon>
        <taxon>Candidatus Methylomirabilales</taxon>
        <taxon>Candidatus Methylomirabilaceae</taxon>
        <taxon>Candidatus Methylomirabilis</taxon>
    </lineage>
</organism>
<gene>
    <name evidence="2" type="ORF">DAMO_0188</name>
</gene>
<protein>
    <submittedName>
        <fullName evidence="2">Uncharacterized protein</fullName>
    </submittedName>
</protein>
<keyword evidence="1" id="KW-0812">Transmembrane</keyword>
<dbReference type="PATRIC" id="fig|671143.5.peg.162"/>
<name>D5MIE4_METO1</name>
<dbReference type="PANTHER" id="PTHR30441:SF8">
    <property type="entry name" value="DUF748 DOMAIN-CONTAINING PROTEIN"/>
    <property type="match status" value="1"/>
</dbReference>
<dbReference type="KEGG" id="mox:DAMO_0188"/>
<feature type="transmembrane region" description="Helical" evidence="1">
    <location>
        <begin position="7"/>
        <end position="34"/>
    </location>
</feature>
<dbReference type="EMBL" id="FP565575">
    <property type="protein sequence ID" value="CBE67294.1"/>
    <property type="molecule type" value="Genomic_DNA"/>
</dbReference>
<reference evidence="2 3" key="1">
    <citation type="journal article" date="2010" name="Nature">
        <title>Nitrite-driven anaerobic methane oxidation by oxygenic bacteria.</title>
        <authorList>
            <person name="Ettwig K.F."/>
            <person name="Butler M.K."/>
            <person name="Le Paslier D."/>
            <person name="Pelletier E."/>
            <person name="Mangenot S."/>
            <person name="Kuypers M.M.M."/>
            <person name="Schreiber F."/>
            <person name="Dutilh B.E."/>
            <person name="Zedelius J."/>
            <person name="de Beer D."/>
            <person name="Gloerich J."/>
            <person name="Wessels H.J.C.T."/>
            <person name="van Allen T."/>
            <person name="Luesken F."/>
            <person name="Wu M."/>
            <person name="van de Pas-Schoonen K.T."/>
            <person name="Op den Camp H.J.M."/>
            <person name="Janssen-Megens E.M."/>
            <person name="Francoijs K-J."/>
            <person name="Stunnenberg H."/>
            <person name="Weissenbach J."/>
            <person name="Jetten M.S.M."/>
            <person name="Strous M."/>
        </authorList>
    </citation>
    <scope>NUCLEOTIDE SEQUENCE [LARGE SCALE GENOMIC DNA]</scope>
</reference>
<dbReference type="AlphaFoldDB" id="D5MIE4"/>
<dbReference type="PANTHER" id="PTHR30441">
    <property type="entry name" value="DUF748 DOMAIN-CONTAINING PROTEIN"/>
    <property type="match status" value="1"/>
</dbReference>
<dbReference type="GO" id="GO:0090313">
    <property type="term" value="P:regulation of protein targeting to membrane"/>
    <property type="evidence" value="ECO:0007669"/>
    <property type="project" value="TreeGrafter"/>
</dbReference>
<evidence type="ECO:0000256" key="1">
    <source>
        <dbReference type="SAM" id="Phobius"/>
    </source>
</evidence>
<dbReference type="Proteomes" id="UP000006898">
    <property type="component" value="Chromosome"/>
</dbReference>
<dbReference type="GO" id="GO:0005886">
    <property type="term" value="C:plasma membrane"/>
    <property type="evidence" value="ECO:0007669"/>
    <property type="project" value="TreeGrafter"/>
</dbReference>
<accession>D5MIE4</accession>
<dbReference type="eggNOG" id="COG2982">
    <property type="taxonomic scope" value="Bacteria"/>
</dbReference>
<dbReference type="HOGENOM" id="CLU_298560_0_0_0"/>
<dbReference type="InterPro" id="IPR052894">
    <property type="entry name" value="AsmA-related"/>
</dbReference>
<proteinExistence type="predicted"/>
<sequence>MRKFKSTLIVLLLGLTTAVVVGLLVITLFLPLLLRRFACAPYGIRCTIGQANIRPRPNLTVDLVIDHLILSDPDGRGVALRVKRLAATLDIPGLILTRQVMPTDVQVGSPELFFRQLDDGRWNLQALAQEVQRHLRPAARPSRLQFPRASLTNGTLQIRDHRVTDIRVALEPKSFPMLLEMQAQAAVSGRSVRVSGALQNTLEGQILAQVQEVAQPGIPRPLTAQAALRFRVNPQAHVVTIPDWSFETEGALARGTADVRYVAWPPAYTLTVAEWRADLDILAHQFPLPWLSGLTGIMEGEPTTLQGNWPDPPVGQVAAMFKNGRLKLPAQQFGVIGLTGDLNLQHEGNRLRLQAGLHGKALELLGQRYGNPSLLASFSIDTATGGVTAESLRAAITGMHIDARGTGQRWGRDSLDLMTTELQIEPTLLTRLSQAANKGVSIARLVDPSIHVWWPGVGRPWKAEIMSRSIQLHAVAMNSAATLQHAQIAIQGIGMSGRHLEGALAVGQADLAGRRLRALRARFELGPDYVRVPELHVVAGDGDVQGHASFLRTTPMREIRMALSVRGLRPQFLSASTDKTAQGRGVTVDAELSADATLSGSQPSSAAGRVTIRNLSLNLARAKTQSASPIMRLRGSIPFALNNGLLTIPKTALHEDGGLTLILTGSLPLDHKSPNAARVHLSVPWTEVSALRPMLTALTEGPPDAAHFIGRLQADLEFIGQSYHGSLALQNVSVRSNFFRLEAATGVIPLHGQIGQSSIASDDRASPSEQIGERHLSEQAYQAAVERLSKMPSKIPASLTINSLRYDPIELRNITVALAQSDNQVAIRQFSFDAWGGRWSGWGTVEPLGGGIELTVLTEGLSLRAICDAFRPFQGYISGRINGLLDLRIPQFAINRAHGNARYWTVGSLQEGRKISRALIEQIAGQQIRYFSPFGVARRYDRGVLDVTLQAGDLVFHELEISHTTLGWRDLDVRVSPTFNKIGLTHLIETIRETIERVRGSAASNH</sequence>
<evidence type="ECO:0000313" key="3">
    <source>
        <dbReference type="Proteomes" id="UP000006898"/>
    </source>
</evidence>